<dbReference type="InterPro" id="IPR045865">
    <property type="entry name" value="ACT-like_dom_sf"/>
</dbReference>
<keyword evidence="6" id="KW-0456">Lyase</keyword>
<dbReference type="FunFam" id="3.40.190.10:FF:000034">
    <property type="entry name" value="Chorismate mutase/prephenate dehydratase"/>
    <property type="match status" value="1"/>
</dbReference>
<evidence type="ECO:0000256" key="4">
    <source>
        <dbReference type="ARBA" id="ARBA00023141"/>
    </source>
</evidence>
<sequence length="325" mass="35535">MNIPNKVAYLGPVGTYTHQAALNAYEEEGFQFEPQVEIKSVFDAVQNDIAIRGVVPVENSTNGAVMATLDLLADIQGRYPDIVVCGEVYFDVRHCLLGRSATRTESEWTSGRSPQTVNDPNAAGPKGTPRVSIKHIKRLYSHPQAWGQCTLFLDTFLTGVERVDTTSTSRAAELTASDSTGTSAAISSLSAAHVHGLEILAEGIQEKNDNKTRFFLIKKQNAQPSPFARPEQSHGTKDDYKSLVALTVRDRPGSLVEALAVFRDHDINLTSIQTRPSGTAPWNYTFVIEFVGLRAVQGGSVNRALADLGDVVEHVKWLGCWHKES</sequence>
<evidence type="ECO:0000313" key="11">
    <source>
        <dbReference type="EMBL" id="KAF2841724.1"/>
    </source>
</evidence>
<dbReference type="InterPro" id="IPR001086">
    <property type="entry name" value="Preph_deHydtase"/>
</dbReference>
<evidence type="ECO:0000256" key="6">
    <source>
        <dbReference type="ARBA" id="ARBA00023239"/>
    </source>
</evidence>
<comment type="caution">
    <text evidence="11">The sequence shown here is derived from an EMBL/GenBank/DDBJ whole genome shotgun (WGS) entry which is preliminary data.</text>
</comment>
<dbReference type="Pfam" id="PF01842">
    <property type="entry name" value="ACT"/>
    <property type="match status" value="1"/>
</dbReference>
<protein>
    <recommendedName>
        <fullName evidence="2">prephenate dehydratase</fullName>
        <ecNumber evidence="2">4.2.1.51</ecNumber>
    </recommendedName>
</protein>
<evidence type="ECO:0000256" key="3">
    <source>
        <dbReference type="ARBA" id="ARBA00022605"/>
    </source>
</evidence>
<dbReference type="InterPro" id="IPR002912">
    <property type="entry name" value="ACT_dom"/>
</dbReference>
<name>A0A9P4VVJ1_9PEZI</name>
<evidence type="ECO:0000256" key="5">
    <source>
        <dbReference type="ARBA" id="ARBA00023222"/>
    </source>
</evidence>
<evidence type="ECO:0000259" key="10">
    <source>
        <dbReference type="PROSITE" id="PS51671"/>
    </source>
</evidence>
<dbReference type="EC" id="4.2.1.51" evidence="2"/>
<keyword evidence="4" id="KW-0057">Aromatic amino acid biosynthesis</keyword>
<dbReference type="AlphaFoldDB" id="A0A9P4VVJ1"/>
<dbReference type="Proteomes" id="UP000799429">
    <property type="component" value="Unassembled WGS sequence"/>
</dbReference>
<comment type="pathway">
    <text evidence="1">Amino-acid biosynthesis; L-phenylalanine biosynthesis; phenylpyruvate from prephenate: step 1/1.</text>
</comment>
<gene>
    <name evidence="11" type="ORF">M501DRAFT_970533</name>
</gene>
<dbReference type="GO" id="GO:0009094">
    <property type="term" value="P:L-phenylalanine biosynthetic process"/>
    <property type="evidence" value="ECO:0007669"/>
    <property type="project" value="UniProtKB-KW"/>
</dbReference>
<reference evidence="11" key="1">
    <citation type="journal article" date="2020" name="Stud. Mycol.">
        <title>101 Dothideomycetes genomes: a test case for predicting lifestyles and emergence of pathogens.</title>
        <authorList>
            <person name="Haridas S."/>
            <person name="Albert R."/>
            <person name="Binder M."/>
            <person name="Bloem J."/>
            <person name="Labutti K."/>
            <person name="Salamov A."/>
            <person name="Andreopoulos B."/>
            <person name="Baker S."/>
            <person name="Barry K."/>
            <person name="Bills G."/>
            <person name="Bluhm B."/>
            <person name="Cannon C."/>
            <person name="Castanera R."/>
            <person name="Culley D."/>
            <person name="Daum C."/>
            <person name="Ezra D."/>
            <person name="Gonzalez J."/>
            <person name="Henrissat B."/>
            <person name="Kuo A."/>
            <person name="Liang C."/>
            <person name="Lipzen A."/>
            <person name="Lutzoni F."/>
            <person name="Magnuson J."/>
            <person name="Mondo S."/>
            <person name="Nolan M."/>
            <person name="Ohm R."/>
            <person name="Pangilinan J."/>
            <person name="Park H.-J."/>
            <person name="Ramirez L."/>
            <person name="Alfaro M."/>
            <person name="Sun H."/>
            <person name="Tritt A."/>
            <person name="Yoshinaga Y."/>
            <person name="Zwiers L.-H."/>
            <person name="Turgeon B."/>
            <person name="Goodwin S."/>
            <person name="Spatafora J."/>
            <person name="Crous P."/>
            <person name="Grigoriev I."/>
        </authorList>
    </citation>
    <scope>NUCLEOTIDE SEQUENCE</scope>
    <source>
        <strain evidence="11">CBS 101060</strain>
    </source>
</reference>
<keyword evidence="3" id="KW-0028">Amino-acid biosynthesis</keyword>
<dbReference type="SUPFAM" id="SSF53850">
    <property type="entry name" value="Periplasmic binding protein-like II"/>
    <property type="match status" value="1"/>
</dbReference>
<evidence type="ECO:0000256" key="2">
    <source>
        <dbReference type="ARBA" id="ARBA00013147"/>
    </source>
</evidence>
<evidence type="ECO:0000313" key="12">
    <source>
        <dbReference type="Proteomes" id="UP000799429"/>
    </source>
</evidence>
<proteinExistence type="predicted"/>
<dbReference type="GO" id="GO:0004664">
    <property type="term" value="F:prephenate dehydratase activity"/>
    <property type="evidence" value="ECO:0007669"/>
    <property type="project" value="UniProtKB-EC"/>
</dbReference>
<dbReference type="SUPFAM" id="SSF55021">
    <property type="entry name" value="ACT-like"/>
    <property type="match status" value="1"/>
</dbReference>
<dbReference type="CDD" id="cd13532">
    <property type="entry name" value="PBP2_PDT_like"/>
    <property type="match status" value="1"/>
</dbReference>
<dbReference type="InterPro" id="IPR008242">
    <property type="entry name" value="Chor_mutase/pphenate_deHydtase"/>
</dbReference>
<dbReference type="Pfam" id="PF00800">
    <property type="entry name" value="PDT"/>
    <property type="match status" value="1"/>
</dbReference>
<evidence type="ECO:0000259" key="9">
    <source>
        <dbReference type="PROSITE" id="PS51171"/>
    </source>
</evidence>
<dbReference type="EMBL" id="MU006091">
    <property type="protein sequence ID" value="KAF2841724.1"/>
    <property type="molecule type" value="Genomic_DNA"/>
</dbReference>
<keyword evidence="5" id="KW-0584">Phenylalanine biosynthesis</keyword>
<dbReference type="PROSITE" id="PS51171">
    <property type="entry name" value="PREPHENATE_DEHYDR_3"/>
    <property type="match status" value="1"/>
</dbReference>
<feature type="domain" description="Prephenate dehydratase" evidence="9">
    <location>
        <begin position="6"/>
        <end position="219"/>
    </location>
</feature>
<dbReference type="PROSITE" id="PS51671">
    <property type="entry name" value="ACT"/>
    <property type="match status" value="1"/>
</dbReference>
<feature type="region of interest" description="Disordered" evidence="8">
    <location>
        <begin position="103"/>
        <end position="128"/>
    </location>
</feature>
<dbReference type="OrthoDB" id="983542at2759"/>
<comment type="catalytic activity">
    <reaction evidence="7">
        <text>prephenate + H(+) = 3-phenylpyruvate + CO2 + H2O</text>
        <dbReference type="Rhea" id="RHEA:21648"/>
        <dbReference type="ChEBI" id="CHEBI:15377"/>
        <dbReference type="ChEBI" id="CHEBI:15378"/>
        <dbReference type="ChEBI" id="CHEBI:16526"/>
        <dbReference type="ChEBI" id="CHEBI:18005"/>
        <dbReference type="ChEBI" id="CHEBI:29934"/>
        <dbReference type="EC" id="4.2.1.51"/>
    </reaction>
</comment>
<dbReference type="PANTHER" id="PTHR21022">
    <property type="entry name" value="PREPHENATE DEHYDRATASE P PROTEIN"/>
    <property type="match status" value="1"/>
</dbReference>
<dbReference type="PANTHER" id="PTHR21022:SF19">
    <property type="entry name" value="PREPHENATE DEHYDRATASE-RELATED"/>
    <property type="match status" value="1"/>
</dbReference>
<evidence type="ECO:0000256" key="7">
    <source>
        <dbReference type="ARBA" id="ARBA00047848"/>
    </source>
</evidence>
<accession>A0A9P4VVJ1</accession>
<feature type="domain" description="ACT" evidence="10">
    <location>
        <begin position="243"/>
        <end position="320"/>
    </location>
</feature>
<dbReference type="PIRSF" id="PIRSF001500">
    <property type="entry name" value="Chor_mut_pdt_Ppr"/>
    <property type="match status" value="1"/>
</dbReference>
<dbReference type="GO" id="GO:0005737">
    <property type="term" value="C:cytoplasm"/>
    <property type="evidence" value="ECO:0007669"/>
    <property type="project" value="TreeGrafter"/>
</dbReference>
<dbReference type="Gene3D" id="3.30.70.260">
    <property type="match status" value="1"/>
</dbReference>
<dbReference type="Gene3D" id="3.40.190.10">
    <property type="entry name" value="Periplasmic binding protein-like II"/>
    <property type="match status" value="2"/>
</dbReference>
<organism evidence="11 12">
    <name type="scientific">Patellaria atrata CBS 101060</name>
    <dbReference type="NCBI Taxonomy" id="1346257"/>
    <lineage>
        <taxon>Eukaryota</taxon>
        <taxon>Fungi</taxon>
        <taxon>Dikarya</taxon>
        <taxon>Ascomycota</taxon>
        <taxon>Pezizomycotina</taxon>
        <taxon>Dothideomycetes</taxon>
        <taxon>Dothideomycetes incertae sedis</taxon>
        <taxon>Patellariales</taxon>
        <taxon>Patellariaceae</taxon>
        <taxon>Patellaria</taxon>
    </lineage>
</organism>
<feature type="compositionally biased region" description="Polar residues" evidence="8">
    <location>
        <begin position="103"/>
        <end position="119"/>
    </location>
</feature>
<keyword evidence="12" id="KW-1185">Reference proteome</keyword>
<evidence type="ECO:0000256" key="8">
    <source>
        <dbReference type="SAM" id="MobiDB-lite"/>
    </source>
</evidence>
<dbReference type="CDD" id="cd04905">
    <property type="entry name" value="ACT_CM-PDT"/>
    <property type="match status" value="1"/>
</dbReference>
<evidence type="ECO:0000256" key="1">
    <source>
        <dbReference type="ARBA" id="ARBA00004741"/>
    </source>
</evidence>